<dbReference type="STRING" id="117157.SAMN04489717_2464"/>
<feature type="transmembrane region" description="Helical" evidence="1">
    <location>
        <begin position="14"/>
        <end position="34"/>
    </location>
</feature>
<organism evidence="2 3">
    <name type="scientific">Actinopolymorpha singaporensis</name>
    <dbReference type="NCBI Taxonomy" id="117157"/>
    <lineage>
        <taxon>Bacteria</taxon>
        <taxon>Bacillati</taxon>
        <taxon>Actinomycetota</taxon>
        <taxon>Actinomycetes</taxon>
        <taxon>Propionibacteriales</taxon>
        <taxon>Actinopolymorphaceae</taxon>
        <taxon>Actinopolymorpha</taxon>
    </lineage>
</organism>
<gene>
    <name evidence="2" type="ORF">SAMN04489717_2464</name>
</gene>
<dbReference type="EMBL" id="LT629732">
    <property type="protein sequence ID" value="SDS36617.1"/>
    <property type="molecule type" value="Genomic_DNA"/>
</dbReference>
<dbReference type="Proteomes" id="UP000198983">
    <property type="component" value="Chromosome I"/>
</dbReference>
<evidence type="ECO:0000313" key="2">
    <source>
        <dbReference type="EMBL" id="SDS36617.1"/>
    </source>
</evidence>
<keyword evidence="1" id="KW-0812">Transmembrane</keyword>
<evidence type="ECO:0000313" key="3">
    <source>
        <dbReference type="Proteomes" id="UP000198983"/>
    </source>
</evidence>
<protein>
    <submittedName>
        <fullName evidence="2">Uncharacterized protein</fullName>
    </submittedName>
</protein>
<accession>A0A1H1RLE4</accession>
<dbReference type="OrthoDB" id="9815586at2"/>
<name>A0A1H1RLE4_9ACTN</name>
<keyword evidence="1" id="KW-1133">Transmembrane helix</keyword>
<keyword evidence="3" id="KW-1185">Reference proteome</keyword>
<dbReference type="AlphaFoldDB" id="A0A1H1RLE4"/>
<reference evidence="2 3" key="1">
    <citation type="submission" date="2016-10" db="EMBL/GenBank/DDBJ databases">
        <authorList>
            <person name="de Groot N.N."/>
        </authorList>
    </citation>
    <scope>NUCLEOTIDE SEQUENCE [LARGE SCALE GENOMIC DNA]</scope>
    <source>
        <strain evidence="2 3">DSM 22024</strain>
    </source>
</reference>
<sequence>MLRKLHELGVKSDYMYIAGIASVGLAVGSWFLSYKRGEELSRRIGSGRGRAYRRGMSLRRRGSSLDRADRWGIFVGEWAPTFVALGNGLRSYEHEDKEEENLRHLSAA</sequence>
<proteinExistence type="predicted"/>
<keyword evidence="1" id="KW-0472">Membrane</keyword>
<evidence type="ECO:0000256" key="1">
    <source>
        <dbReference type="SAM" id="Phobius"/>
    </source>
</evidence>